<evidence type="ECO:0000313" key="1">
    <source>
        <dbReference type="EMBL" id="MDR7098460.1"/>
    </source>
</evidence>
<keyword evidence="2" id="KW-1185">Reference proteome</keyword>
<reference evidence="1 2" key="1">
    <citation type="submission" date="2023-07" db="EMBL/GenBank/DDBJ databases">
        <title>Sorghum-associated microbial communities from plants grown in Nebraska, USA.</title>
        <authorList>
            <person name="Schachtman D."/>
        </authorList>
    </citation>
    <scope>NUCLEOTIDE SEQUENCE [LARGE SCALE GENOMIC DNA]</scope>
    <source>
        <strain evidence="1 2">BE187</strain>
    </source>
</reference>
<name>A0ABU1VMA7_9GAMM</name>
<comment type="caution">
    <text evidence="1">The sequence shown here is derived from an EMBL/GenBank/DDBJ whole genome shotgun (WGS) entry which is preliminary data.</text>
</comment>
<dbReference type="EMBL" id="JAVDVW010000001">
    <property type="protein sequence ID" value="MDR7098460.1"/>
    <property type="molecule type" value="Genomic_DNA"/>
</dbReference>
<dbReference type="RefSeq" id="WP_310052390.1">
    <property type="nucleotide sequence ID" value="NZ_JAVDVW010000001.1"/>
</dbReference>
<sequence>MRTPAKFAALITGVLIVLYASSVRSGGLVEIPFGLGNFQMPC</sequence>
<gene>
    <name evidence="1" type="ORF">J2X04_000807</name>
</gene>
<evidence type="ECO:0000313" key="2">
    <source>
        <dbReference type="Proteomes" id="UP001267878"/>
    </source>
</evidence>
<organism evidence="1 2">
    <name type="scientific">Agrilutibacter niabensis</name>
    <dbReference type="NCBI Taxonomy" id="380628"/>
    <lineage>
        <taxon>Bacteria</taxon>
        <taxon>Pseudomonadati</taxon>
        <taxon>Pseudomonadota</taxon>
        <taxon>Gammaproteobacteria</taxon>
        <taxon>Lysobacterales</taxon>
        <taxon>Lysobacteraceae</taxon>
        <taxon>Agrilutibacter</taxon>
    </lineage>
</organism>
<protein>
    <submittedName>
        <fullName evidence="1">Uncharacterized protein</fullName>
    </submittedName>
</protein>
<proteinExistence type="predicted"/>
<accession>A0ABU1VMA7</accession>
<dbReference type="Proteomes" id="UP001267878">
    <property type="component" value="Unassembled WGS sequence"/>
</dbReference>